<dbReference type="InterPro" id="IPR018062">
    <property type="entry name" value="HTH_AraC-typ_CS"/>
</dbReference>
<dbReference type="PANTHER" id="PTHR43280:SF2">
    <property type="entry name" value="HTH-TYPE TRANSCRIPTIONAL REGULATOR EXSA"/>
    <property type="match status" value="1"/>
</dbReference>
<evidence type="ECO:0000256" key="2">
    <source>
        <dbReference type="ARBA" id="ARBA00023125"/>
    </source>
</evidence>
<dbReference type="RefSeq" id="WP_407593700.1">
    <property type="nucleotide sequence ID" value="NZ_JBHDIY010000002.1"/>
</dbReference>
<organism evidence="6 7">
    <name type="scientific">Tateyamaria armeniaca</name>
    <dbReference type="NCBI Taxonomy" id="2518930"/>
    <lineage>
        <taxon>Bacteria</taxon>
        <taxon>Pseudomonadati</taxon>
        <taxon>Pseudomonadota</taxon>
        <taxon>Alphaproteobacteria</taxon>
        <taxon>Rhodobacterales</taxon>
        <taxon>Roseobacteraceae</taxon>
        <taxon>Tateyamaria</taxon>
    </lineage>
</organism>
<feature type="transmembrane region" description="Helical" evidence="4">
    <location>
        <begin position="224"/>
        <end position="245"/>
    </location>
</feature>
<keyword evidence="4" id="KW-0812">Transmembrane</keyword>
<accession>A0ABW8V1P3</accession>
<keyword evidence="4" id="KW-1133">Transmembrane helix</keyword>
<feature type="transmembrane region" description="Helical" evidence="4">
    <location>
        <begin position="188"/>
        <end position="212"/>
    </location>
</feature>
<dbReference type="PROSITE" id="PS01124">
    <property type="entry name" value="HTH_ARAC_FAMILY_2"/>
    <property type="match status" value="1"/>
</dbReference>
<evidence type="ECO:0000259" key="5">
    <source>
        <dbReference type="PROSITE" id="PS01124"/>
    </source>
</evidence>
<feature type="transmembrane region" description="Helical" evidence="4">
    <location>
        <begin position="33"/>
        <end position="50"/>
    </location>
</feature>
<evidence type="ECO:0000256" key="4">
    <source>
        <dbReference type="SAM" id="Phobius"/>
    </source>
</evidence>
<comment type="caution">
    <text evidence="6">The sequence shown here is derived from an EMBL/GenBank/DDBJ whole genome shotgun (WGS) entry which is preliminary data.</text>
</comment>
<evidence type="ECO:0000313" key="6">
    <source>
        <dbReference type="EMBL" id="MFL4471834.1"/>
    </source>
</evidence>
<dbReference type="Gene3D" id="1.10.10.60">
    <property type="entry name" value="Homeodomain-like"/>
    <property type="match status" value="2"/>
</dbReference>
<gene>
    <name evidence="6" type="ORF">ACERZ8_18835</name>
</gene>
<keyword evidence="7" id="KW-1185">Reference proteome</keyword>
<feature type="transmembrane region" description="Helical" evidence="4">
    <location>
        <begin position="140"/>
        <end position="167"/>
    </location>
</feature>
<keyword evidence="3" id="KW-0804">Transcription</keyword>
<dbReference type="EMBL" id="JBHDIY010000002">
    <property type="protein sequence ID" value="MFL4471834.1"/>
    <property type="molecule type" value="Genomic_DNA"/>
</dbReference>
<feature type="transmembrane region" description="Helical" evidence="4">
    <location>
        <begin position="102"/>
        <end position="120"/>
    </location>
</feature>
<dbReference type="Pfam" id="PF12833">
    <property type="entry name" value="HTH_18"/>
    <property type="match status" value="1"/>
</dbReference>
<dbReference type="SUPFAM" id="SSF46689">
    <property type="entry name" value="Homeodomain-like"/>
    <property type="match status" value="1"/>
</dbReference>
<evidence type="ECO:0000256" key="3">
    <source>
        <dbReference type="ARBA" id="ARBA00023163"/>
    </source>
</evidence>
<name>A0ABW8V1P3_9RHOB</name>
<dbReference type="InterPro" id="IPR018060">
    <property type="entry name" value="HTH_AraC"/>
</dbReference>
<dbReference type="PROSITE" id="PS00041">
    <property type="entry name" value="HTH_ARAC_FAMILY_1"/>
    <property type="match status" value="1"/>
</dbReference>
<keyword evidence="2" id="KW-0238">DNA-binding</keyword>
<keyword evidence="4" id="KW-0472">Membrane</keyword>
<dbReference type="SMART" id="SM00342">
    <property type="entry name" value="HTH_ARAC"/>
    <property type="match status" value="1"/>
</dbReference>
<sequence>MDEIIIELAATGTFAIAVFGAAFSLMHSRASRVSGSFAAFLATVAINNSPDAFRRLIEAAPVSFEAMIDVAVWPSSFFLAPLFWIYVVTLTSSSERGPQRRVRHFILPGVAAVLAVLVLLSPPDIRDILVTDEPKMDTGWSMAVMLGFGLLQLAVYPQIAVYLFLIWRRLMTFRLRLRDVYASTETHELRWIFVICGFCALFWLAQTVLLIVVIDAADSAVPPAYINVASLAGLAVVAALVLWGLRQRPPLVPDDDPETHAPAKNQVAAKYEKSALSAEASHRLGRKLRAAMEVDHLHRDPNLSLWALARHIGASPNYVSQTLNEEIGESFFDFVNGYRVAEAKNLLTTTDQSILAITYDVGFNARSSFYNAFKRITGQTPSYFRKNMSQPAGLDDISI</sequence>
<proteinExistence type="predicted"/>
<dbReference type="Proteomes" id="UP001627408">
    <property type="component" value="Unassembled WGS sequence"/>
</dbReference>
<feature type="domain" description="HTH araC/xylS-type" evidence="5">
    <location>
        <begin position="286"/>
        <end position="387"/>
    </location>
</feature>
<evidence type="ECO:0000313" key="7">
    <source>
        <dbReference type="Proteomes" id="UP001627408"/>
    </source>
</evidence>
<keyword evidence="1" id="KW-0805">Transcription regulation</keyword>
<evidence type="ECO:0000256" key="1">
    <source>
        <dbReference type="ARBA" id="ARBA00023015"/>
    </source>
</evidence>
<reference evidence="6 7" key="1">
    <citation type="submission" date="2024-08" db="EMBL/GenBank/DDBJ databases">
        <title>Tateyamaria sp. nov., isolated from marine algae.</title>
        <authorList>
            <person name="Choi B.J."/>
            <person name="Kim J.M."/>
            <person name="Lee J.K."/>
            <person name="Choi D.G."/>
            <person name="Bayburt H."/>
            <person name="Baek J.H."/>
            <person name="Han D.M."/>
            <person name="Jeon C.O."/>
        </authorList>
    </citation>
    <scope>NUCLEOTIDE SEQUENCE [LARGE SCALE GENOMIC DNA]</scope>
    <source>
        <strain evidence="6 7">KMU-156</strain>
    </source>
</reference>
<feature type="transmembrane region" description="Helical" evidence="4">
    <location>
        <begin position="70"/>
        <end position="90"/>
    </location>
</feature>
<feature type="transmembrane region" description="Helical" evidence="4">
    <location>
        <begin position="6"/>
        <end position="26"/>
    </location>
</feature>
<dbReference type="InterPro" id="IPR009057">
    <property type="entry name" value="Homeodomain-like_sf"/>
</dbReference>
<dbReference type="PANTHER" id="PTHR43280">
    <property type="entry name" value="ARAC-FAMILY TRANSCRIPTIONAL REGULATOR"/>
    <property type="match status" value="1"/>
</dbReference>
<protein>
    <submittedName>
        <fullName evidence="6">Helix-turn-helix domain-containing protein</fullName>
    </submittedName>
</protein>